<dbReference type="AlphaFoldDB" id="A0A9X1KA41"/>
<dbReference type="SUPFAM" id="SSF53850">
    <property type="entry name" value="Periplasmic binding protein-like II"/>
    <property type="match status" value="1"/>
</dbReference>
<sequence>TADDVIFPYEIIGNKDYTGIRYDDTFRKIVGMEKYHDETADTISGIKKIDDKTVEIEYKEVNPSMLQSGGGIWSYAPPKHTLEGVTSKD</sequence>
<reference evidence="1" key="1">
    <citation type="journal article" date="2022" name="J. Anim. Sci.">
        <title>Whole genome sequence analyses-based assessment of virulence potential and antimicrobial susceptibilities and resistance of Enterococcus faecium strains isolated from commercial swine and cattle probiotic products.</title>
        <authorList>
            <person name="Shridhar P.B."/>
            <person name="Amachawadi R.G."/>
            <person name="Tokach M."/>
            <person name="Patel I."/>
            <person name="Gangiredla J."/>
            <person name="Mammel M."/>
            <person name="Nagaraja T.G."/>
        </authorList>
    </citation>
    <scope>NUCLEOTIDE SEQUENCE</scope>
    <source>
        <strain evidence="1">EF215</strain>
    </source>
</reference>
<protein>
    <submittedName>
        <fullName evidence="1">Oligopeptide ABC transporter substrate-binding protein</fullName>
    </submittedName>
</protein>
<evidence type="ECO:0000313" key="2">
    <source>
        <dbReference type="Proteomes" id="UP001139644"/>
    </source>
</evidence>
<dbReference type="EMBL" id="JAIFOC010000231">
    <property type="protein sequence ID" value="MBX4223910.1"/>
    <property type="molecule type" value="Genomic_DNA"/>
</dbReference>
<dbReference type="Proteomes" id="UP001139644">
    <property type="component" value="Unassembled WGS sequence"/>
</dbReference>
<dbReference type="Gene3D" id="3.90.76.10">
    <property type="entry name" value="Dipeptide-binding Protein, Domain 1"/>
    <property type="match status" value="1"/>
</dbReference>
<comment type="caution">
    <text evidence="1">The sequence shown here is derived from an EMBL/GenBank/DDBJ whole genome shotgun (WGS) entry which is preliminary data.</text>
</comment>
<proteinExistence type="predicted"/>
<name>A0A9X1KA41_ENTFC</name>
<feature type="non-terminal residue" evidence="1">
    <location>
        <position position="1"/>
    </location>
</feature>
<evidence type="ECO:0000313" key="1">
    <source>
        <dbReference type="EMBL" id="MBX4223910.1"/>
    </source>
</evidence>
<accession>A0A9X1KA41</accession>
<organism evidence="1 2">
    <name type="scientific">Enterococcus faecium</name>
    <name type="common">Streptococcus faecium</name>
    <dbReference type="NCBI Taxonomy" id="1352"/>
    <lineage>
        <taxon>Bacteria</taxon>
        <taxon>Bacillati</taxon>
        <taxon>Bacillota</taxon>
        <taxon>Bacilli</taxon>
        <taxon>Lactobacillales</taxon>
        <taxon>Enterococcaceae</taxon>
        <taxon>Enterococcus</taxon>
    </lineage>
</organism>
<gene>
    <name evidence="1" type="ORF">KYX88_14210</name>
</gene>
<feature type="non-terminal residue" evidence="1">
    <location>
        <position position="89"/>
    </location>
</feature>